<evidence type="ECO:0000313" key="1">
    <source>
        <dbReference type="EMBL" id="KAE8145312.1"/>
    </source>
</evidence>
<evidence type="ECO:0000313" key="2">
    <source>
        <dbReference type="Proteomes" id="UP000325780"/>
    </source>
</evidence>
<keyword evidence="2" id="KW-1185">Reference proteome</keyword>
<dbReference type="Proteomes" id="UP000325780">
    <property type="component" value="Unassembled WGS sequence"/>
</dbReference>
<name>A0A5N6TG55_ASPAV</name>
<dbReference type="AlphaFoldDB" id="A0A5N6TG55"/>
<sequence>MRHSGNLGLLSLAQPRSSEWIILQFVLFPSGRQHPELHRLDWSRSGWAYSSWRLTEYE</sequence>
<reference evidence="1 2" key="1">
    <citation type="submission" date="2019-04" db="EMBL/GenBank/DDBJ databases">
        <title>Friends and foes A comparative genomics study of 23 Aspergillus species from section Flavi.</title>
        <authorList>
            <consortium name="DOE Joint Genome Institute"/>
            <person name="Kjaerbolling I."/>
            <person name="Vesth T."/>
            <person name="Frisvad J.C."/>
            <person name="Nybo J.L."/>
            <person name="Theobald S."/>
            <person name="Kildgaard S."/>
            <person name="Isbrandt T."/>
            <person name="Kuo A."/>
            <person name="Sato A."/>
            <person name="Lyhne E.K."/>
            <person name="Kogle M.E."/>
            <person name="Wiebenga A."/>
            <person name="Kun R.S."/>
            <person name="Lubbers R.J."/>
            <person name="Makela M.R."/>
            <person name="Barry K."/>
            <person name="Chovatia M."/>
            <person name="Clum A."/>
            <person name="Daum C."/>
            <person name="Haridas S."/>
            <person name="He G."/>
            <person name="LaButti K."/>
            <person name="Lipzen A."/>
            <person name="Mondo S."/>
            <person name="Riley R."/>
            <person name="Salamov A."/>
            <person name="Simmons B.A."/>
            <person name="Magnuson J.K."/>
            <person name="Henrissat B."/>
            <person name="Mortensen U.H."/>
            <person name="Larsen T.O."/>
            <person name="Devries R.P."/>
            <person name="Grigoriev I.V."/>
            <person name="Machida M."/>
            <person name="Baker S.E."/>
            <person name="Andersen M.R."/>
        </authorList>
    </citation>
    <scope>NUCLEOTIDE SEQUENCE [LARGE SCALE GENOMIC DNA]</scope>
    <source>
        <strain evidence="1 2">IBT 18842</strain>
    </source>
</reference>
<protein>
    <submittedName>
        <fullName evidence="1">Uncharacterized protein</fullName>
    </submittedName>
</protein>
<accession>A0A5N6TG55</accession>
<organism evidence="1 2">
    <name type="scientific">Aspergillus avenaceus</name>
    <dbReference type="NCBI Taxonomy" id="36643"/>
    <lineage>
        <taxon>Eukaryota</taxon>
        <taxon>Fungi</taxon>
        <taxon>Dikarya</taxon>
        <taxon>Ascomycota</taxon>
        <taxon>Pezizomycotina</taxon>
        <taxon>Eurotiomycetes</taxon>
        <taxon>Eurotiomycetidae</taxon>
        <taxon>Eurotiales</taxon>
        <taxon>Aspergillaceae</taxon>
        <taxon>Aspergillus</taxon>
        <taxon>Aspergillus subgen. Circumdati</taxon>
    </lineage>
</organism>
<dbReference type="EMBL" id="ML742361">
    <property type="protein sequence ID" value="KAE8145312.1"/>
    <property type="molecule type" value="Genomic_DNA"/>
</dbReference>
<proteinExistence type="predicted"/>
<gene>
    <name evidence="1" type="ORF">BDV25DRAFT_164978</name>
</gene>